<feature type="compositionally biased region" description="Low complexity" evidence="1">
    <location>
        <begin position="503"/>
        <end position="514"/>
    </location>
</feature>
<feature type="region of interest" description="Disordered" evidence="1">
    <location>
        <begin position="156"/>
        <end position="312"/>
    </location>
</feature>
<feature type="compositionally biased region" description="Polar residues" evidence="1">
    <location>
        <begin position="217"/>
        <end position="237"/>
    </location>
</feature>
<name>A0A2G8RVQ2_9APHY</name>
<feature type="compositionally biased region" description="Low complexity" evidence="1">
    <location>
        <begin position="435"/>
        <end position="447"/>
    </location>
</feature>
<sequence length="558" mass="60068">MPTKPQPTKPPPTDEQITAVVEYASQLHYGFLARPPLGSDGRTSWERRFLTTFSRMLAVLKLTRFKFLPPFALCCIWENNRRNHVKDPNFNIELIRDAYDEAHPGRQEGEGKLSYEPAYEGPFALMPEEALRTVWWTQSAPQLKSSSIGGVEQQVAPVAMEEDARSGVVDGDGEMEVDNHGADEPMEIDGGHDNGESEVEDDADEVSGPADEECGTDNASGSTMRGRSTWSRKSNAVETHRTTRSTSRGPNPPPAPRPARGKGKGKAVDREEASMVTGQAAASSSKAAGTSTMSTKGKAKQTHRGTCTLKDIPPVTIPMTPVRHPRPCERKDHLMATFLGYWYTMLSNPDVYARPNFSPALWPSVLPDKQDIAWFCEQYDAQPRGSSARNKRKHACDSGKAIAAAASTEDDGDPLAASMVESRDEEQHEQAVIPSKTSQKTRSRSTTAAPSRHPSPAQELPAQELPAPSSDATTARRPKRAGSSRRRAANSSIGAAALEDTSADVAASSSVGATRHSSIDPTEDSQAGDADASDVQGRAGLKYPGLGPAWGGSGSLQP</sequence>
<organism evidence="2 3">
    <name type="scientific">Ganoderma sinense ZZ0214-1</name>
    <dbReference type="NCBI Taxonomy" id="1077348"/>
    <lineage>
        <taxon>Eukaryota</taxon>
        <taxon>Fungi</taxon>
        <taxon>Dikarya</taxon>
        <taxon>Basidiomycota</taxon>
        <taxon>Agaricomycotina</taxon>
        <taxon>Agaricomycetes</taxon>
        <taxon>Polyporales</taxon>
        <taxon>Polyporaceae</taxon>
        <taxon>Ganoderma</taxon>
    </lineage>
</organism>
<dbReference type="EMBL" id="AYKW01000045">
    <property type="protein sequence ID" value="PIL25591.1"/>
    <property type="molecule type" value="Genomic_DNA"/>
</dbReference>
<feature type="compositionally biased region" description="Basic residues" evidence="1">
    <location>
        <begin position="476"/>
        <end position="488"/>
    </location>
</feature>
<protein>
    <submittedName>
        <fullName evidence="2">Uncharacterized protein</fullName>
    </submittedName>
</protein>
<proteinExistence type="predicted"/>
<keyword evidence="3" id="KW-1185">Reference proteome</keyword>
<evidence type="ECO:0000313" key="3">
    <source>
        <dbReference type="Proteomes" id="UP000230002"/>
    </source>
</evidence>
<dbReference type="AlphaFoldDB" id="A0A2G8RVQ2"/>
<feature type="compositionally biased region" description="Acidic residues" evidence="1">
    <location>
        <begin position="196"/>
        <end position="215"/>
    </location>
</feature>
<reference evidence="2 3" key="1">
    <citation type="journal article" date="2015" name="Sci. Rep.">
        <title>Chromosome-level genome map provides insights into diverse defense mechanisms in the medicinal fungus Ganoderma sinense.</title>
        <authorList>
            <person name="Zhu Y."/>
            <person name="Xu J."/>
            <person name="Sun C."/>
            <person name="Zhou S."/>
            <person name="Xu H."/>
            <person name="Nelson D.R."/>
            <person name="Qian J."/>
            <person name="Song J."/>
            <person name="Luo H."/>
            <person name="Xiang L."/>
            <person name="Li Y."/>
            <person name="Xu Z."/>
            <person name="Ji A."/>
            <person name="Wang L."/>
            <person name="Lu S."/>
            <person name="Hayward A."/>
            <person name="Sun W."/>
            <person name="Li X."/>
            <person name="Schwartz D.C."/>
            <person name="Wang Y."/>
            <person name="Chen S."/>
        </authorList>
    </citation>
    <scope>NUCLEOTIDE SEQUENCE [LARGE SCALE GENOMIC DNA]</scope>
    <source>
        <strain evidence="2 3">ZZ0214-1</strain>
    </source>
</reference>
<feature type="compositionally biased region" description="Low complexity" evidence="1">
    <location>
        <begin position="277"/>
        <end position="296"/>
    </location>
</feature>
<dbReference type="OrthoDB" id="2765378at2759"/>
<feature type="region of interest" description="Disordered" evidence="1">
    <location>
        <begin position="402"/>
        <end position="558"/>
    </location>
</feature>
<gene>
    <name evidence="2" type="ORF">GSI_11339</name>
</gene>
<comment type="caution">
    <text evidence="2">The sequence shown here is derived from an EMBL/GenBank/DDBJ whole genome shotgun (WGS) entry which is preliminary data.</text>
</comment>
<feature type="compositionally biased region" description="Basic and acidic residues" evidence="1">
    <location>
        <begin position="177"/>
        <end position="195"/>
    </location>
</feature>
<dbReference type="Proteomes" id="UP000230002">
    <property type="component" value="Unassembled WGS sequence"/>
</dbReference>
<accession>A0A2G8RVQ2</accession>
<evidence type="ECO:0000256" key="1">
    <source>
        <dbReference type="SAM" id="MobiDB-lite"/>
    </source>
</evidence>
<evidence type="ECO:0000313" key="2">
    <source>
        <dbReference type="EMBL" id="PIL25591.1"/>
    </source>
</evidence>
<feature type="compositionally biased region" description="Gly residues" evidence="1">
    <location>
        <begin position="548"/>
        <end position="558"/>
    </location>
</feature>